<reference evidence="7 8" key="1">
    <citation type="submission" date="2015-04" db="EMBL/GenBank/DDBJ databases">
        <authorList>
            <person name="Syromyatnikov M.Y."/>
            <person name="Popov V.N."/>
        </authorList>
    </citation>
    <scope>NUCLEOTIDE SEQUENCE [LARGE SCALE GENOMIC DNA]</scope>
    <source>
        <strain evidence="7">WF-38-12</strain>
    </source>
</reference>
<organism evidence="7 8">
    <name type="scientific">Talaromyces islandicus</name>
    <name type="common">Penicillium islandicum</name>
    <dbReference type="NCBI Taxonomy" id="28573"/>
    <lineage>
        <taxon>Eukaryota</taxon>
        <taxon>Fungi</taxon>
        <taxon>Dikarya</taxon>
        <taxon>Ascomycota</taxon>
        <taxon>Pezizomycotina</taxon>
        <taxon>Eurotiomycetes</taxon>
        <taxon>Eurotiomycetidae</taxon>
        <taxon>Eurotiales</taxon>
        <taxon>Trichocomaceae</taxon>
        <taxon>Talaromyces</taxon>
        <taxon>Talaromyces sect. Islandici</taxon>
    </lineage>
</organism>
<dbReference type="AlphaFoldDB" id="A0A0U1M3Q9"/>
<accession>A0A0U1M3Q9</accession>
<evidence type="ECO:0000256" key="5">
    <source>
        <dbReference type="ARBA" id="ARBA00034313"/>
    </source>
</evidence>
<dbReference type="PANTHER" id="PTHR35042:SF1">
    <property type="entry name" value="DUF1772-DOMAIN-CONTAINING PROTEIN"/>
    <property type="match status" value="1"/>
</dbReference>
<protein>
    <recommendedName>
        <fullName evidence="9">Noranthrone monooxygenase</fullName>
    </recommendedName>
</protein>
<evidence type="ECO:0008006" key="9">
    <source>
        <dbReference type="Google" id="ProtNLM"/>
    </source>
</evidence>
<evidence type="ECO:0000256" key="3">
    <source>
        <dbReference type="ARBA" id="ARBA00022989"/>
    </source>
</evidence>
<keyword evidence="2 6" id="KW-0812">Transmembrane</keyword>
<evidence type="ECO:0000256" key="2">
    <source>
        <dbReference type="ARBA" id="ARBA00022692"/>
    </source>
</evidence>
<comment type="similarity">
    <text evidence="5">Belongs to the anthrone oxygenase family.</text>
</comment>
<evidence type="ECO:0000256" key="1">
    <source>
        <dbReference type="ARBA" id="ARBA00004141"/>
    </source>
</evidence>
<sequence>MSDSTLVKSAHIAATVLAALTSGGIVGISVFTIPAIALPSRNATGRARETPGAPVSHIAQQWSLVYNTGKVVFPSMAAASALLYSYVAYAVRGGAGGSRARCASNLYFTAAGLVLMIVPITGVLVFPVNEKIEPYVEERDDKLVDEGPQDSEFPGLLRKWAQVNAIRGLFPAIGAALGATVGFGLI</sequence>
<feature type="transmembrane region" description="Helical" evidence="6">
    <location>
        <begin position="71"/>
        <end position="91"/>
    </location>
</feature>
<comment type="subcellular location">
    <subcellularLocation>
        <location evidence="1">Membrane</location>
        <topology evidence="1">Multi-pass membrane protein</topology>
    </subcellularLocation>
</comment>
<dbReference type="PANTHER" id="PTHR35042">
    <property type="entry name" value="ANTHRONE OXYGENASE ENCC"/>
    <property type="match status" value="1"/>
</dbReference>
<dbReference type="Pfam" id="PF08592">
    <property type="entry name" value="Anthrone_oxy"/>
    <property type="match status" value="1"/>
</dbReference>
<evidence type="ECO:0000256" key="6">
    <source>
        <dbReference type="SAM" id="Phobius"/>
    </source>
</evidence>
<evidence type="ECO:0000313" key="8">
    <source>
        <dbReference type="Proteomes" id="UP000054383"/>
    </source>
</evidence>
<gene>
    <name evidence="7" type="ORF">PISL3812_07271</name>
</gene>
<dbReference type="OrthoDB" id="5954308at2759"/>
<keyword evidence="8" id="KW-1185">Reference proteome</keyword>
<dbReference type="GO" id="GO:0016020">
    <property type="term" value="C:membrane"/>
    <property type="evidence" value="ECO:0007669"/>
    <property type="project" value="UniProtKB-SubCell"/>
</dbReference>
<name>A0A0U1M3Q9_TALIS</name>
<feature type="transmembrane region" description="Helical" evidence="6">
    <location>
        <begin position="12"/>
        <end position="37"/>
    </location>
</feature>
<dbReference type="Proteomes" id="UP000054383">
    <property type="component" value="Unassembled WGS sequence"/>
</dbReference>
<dbReference type="STRING" id="28573.A0A0U1M3Q9"/>
<dbReference type="InterPro" id="IPR013901">
    <property type="entry name" value="Anthrone_oxy"/>
</dbReference>
<evidence type="ECO:0000256" key="4">
    <source>
        <dbReference type="ARBA" id="ARBA00023136"/>
    </source>
</evidence>
<feature type="transmembrane region" description="Helical" evidence="6">
    <location>
        <begin position="165"/>
        <end position="185"/>
    </location>
</feature>
<keyword evidence="4 6" id="KW-0472">Membrane</keyword>
<dbReference type="EMBL" id="CVMT01000007">
    <property type="protein sequence ID" value="CRG90228.1"/>
    <property type="molecule type" value="Genomic_DNA"/>
</dbReference>
<evidence type="ECO:0000313" key="7">
    <source>
        <dbReference type="EMBL" id="CRG90228.1"/>
    </source>
</evidence>
<feature type="transmembrane region" description="Helical" evidence="6">
    <location>
        <begin position="103"/>
        <end position="126"/>
    </location>
</feature>
<proteinExistence type="inferred from homology"/>
<keyword evidence="3 6" id="KW-1133">Transmembrane helix</keyword>